<dbReference type="PANTHER" id="PTHR33875">
    <property type="entry name" value="OS09G0542200 PROTEIN"/>
    <property type="match status" value="1"/>
</dbReference>
<dbReference type="InterPro" id="IPR036249">
    <property type="entry name" value="Thioredoxin-like_sf"/>
</dbReference>
<name>A0A7S2V0F0_9STRA</name>
<gene>
    <name evidence="2" type="ORF">FJAP1339_LOCUS5447</name>
</gene>
<dbReference type="Pfam" id="PF13462">
    <property type="entry name" value="Thioredoxin_4"/>
    <property type="match status" value="1"/>
</dbReference>
<dbReference type="Gene3D" id="3.40.30.10">
    <property type="entry name" value="Glutaredoxin"/>
    <property type="match status" value="1"/>
</dbReference>
<dbReference type="InterPro" id="IPR012336">
    <property type="entry name" value="Thioredoxin-like_fold"/>
</dbReference>
<dbReference type="EMBL" id="HBHR01011311">
    <property type="protein sequence ID" value="CAD9862915.1"/>
    <property type="molecule type" value="Transcribed_RNA"/>
</dbReference>
<protein>
    <recommendedName>
        <fullName evidence="1">Thioredoxin-like fold domain-containing protein</fullName>
    </recommendedName>
</protein>
<evidence type="ECO:0000313" key="2">
    <source>
        <dbReference type="EMBL" id="CAD9862915.1"/>
    </source>
</evidence>
<feature type="domain" description="Thioredoxin-like fold" evidence="1">
    <location>
        <begin position="21"/>
        <end position="192"/>
    </location>
</feature>
<dbReference type="SUPFAM" id="SSF52833">
    <property type="entry name" value="Thioredoxin-like"/>
    <property type="match status" value="1"/>
</dbReference>
<reference evidence="2" key="1">
    <citation type="submission" date="2021-01" db="EMBL/GenBank/DDBJ databases">
        <authorList>
            <person name="Corre E."/>
            <person name="Pelletier E."/>
            <person name="Niang G."/>
            <person name="Scheremetjew M."/>
            <person name="Finn R."/>
            <person name="Kale V."/>
            <person name="Holt S."/>
            <person name="Cochrane G."/>
            <person name="Meng A."/>
            <person name="Brown T."/>
            <person name="Cohen L."/>
        </authorList>
    </citation>
    <scope>NUCLEOTIDE SEQUENCE</scope>
    <source>
        <strain evidence="2">CCMP1661</strain>
    </source>
</reference>
<dbReference type="AlphaFoldDB" id="A0A7S2V0F0"/>
<proteinExistence type="predicted"/>
<evidence type="ECO:0000259" key="1">
    <source>
        <dbReference type="Pfam" id="PF13462"/>
    </source>
</evidence>
<organism evidence="2">
    <name type="scientific">Fibrocapsa japonica</name>
    <dbReference type="NCBI Taxonomy" id="94617"/>
    <lineage>
        <taxon>Eukaryota</taxon>
        <taxon>Sar</taxon>
        <taxon>Stramenopiles</taxon>
        <taxon>Ochrophyta</taxon>
        <taxon>Raphidophyceae</taxon>
        <taxon>Chattonellales</taxon>
        <taxon>Chattonellaceae</taxon>
        <taxon>Fibrocapsa</taxon>
    </lineage>
</organism>
<accession>A0A7S2V0F0</accession>
<sequence>MPPPFPKTPTGISLSKCACPKVVIEAFLDFECPFSVKMYNKLTSEVVPHYQSAHSGEVDFVIHQVPQPWHPQSCLMHMALWAVREVGPPEAVVPMMNALCELQPSFSDEYCMDKTRRELFQQLAGLAGAAGSSQEGVLNMLLEGKSAQGIKFLCKYHRTRGVHVTPTVMLNGLVANHIESSFSVDQWKEAVDGFLA</sequence>
<dbReference type="PANTHER" id="PTHR33875:SF2">
    <property type="entry name" value="ACR183CP"/>
    <property type="match status" value="1"/>
</dbReference>